<dbReference type="PANTHER" id="PTHR33169:SF14">
    <property type="entry name" value="TRANSCRIPTIONAL REGULATOR RV3488"/>
    <property type="match status" value="1"/>
</dbReference>
<evidence type="ECO:0000313" key="3">
    <source>
        <dbReference type="Proteomes" id="UP000051256"/>
    </source>
</evidence>
<dbReference type="Pfam" id="PF03551">
    <property type="entry name" value="PadR"/>
    <property type="match status" value="1"/>
</dbReference>
<name>A0A0R2CQW1_9LACO</name>
<dbReference type="PANTHER" id="PTHR33169">
    <property type="entry name" value="PADR-FAMILY TRANSCRIPTIONAL REGULATOR"/>
    <property type="match status" value="1"/>
</dbReference>
<evidence type="ECO:0000259" key="1">
    <source>
        <dbReference type="Pfam" id="PF03551"/>
    </source>
</evidence>
<dbReference type="InterPro" id="IPR036390">
    <property type="entry name" value="WH_DNA-bd_sf"/>
</dbReference>
<gene>
    <name evidence="2" type="ORF">FC56_GL001137</name>
</gene>
<evidence type="ECO:0000313" key="2">
    <source>
        <dbReference type="EMBL" id="KRM94189.1"/>
    </source>
</evidence>
<sequence>MEKTMEIQISSELLDGLVLSLLTREDYYGYAITQEIQKTINISDSTMYPVLKRLQKNDWLTTYDQPFQGRNRRYYRITEAGTQHLEQLLGAWKTYKKNLDGIFDQTQIPPVALGGQG</sequence>
<dbReference type="PATRIC" id="fig|1423802.4.peg.1152"/>
<dbReference type="EMBL" id="AYZR01000004">
    <property type="protein sequence ID" value="KRM94189.1"/>
    <property type="molecule type" value="Genomic_DNA"/>
</dbReference>
<proteinExistence type="predicted"/>
<dbReference type="InterPro" id="IPR052509">
    <property type="entry name" value="Metal_resp_DNA-bind_regulator"/>
</dbReference>
<feature type="domain" description="Transcription regulator PadR N-terminal" evidence="1">
    <location>
        <begin position="18"/>
        <end position="86"/>
    </location>
</feature>
<dbReference type="Proteomes" id="UP000051256">
    <property type="component" value="Unassembled WGS sequence"/>
</dbReference>
<dbReference type="Gene3D" id="1.10.10.10">
    <property type="entry name" value="Winged helix-like DNA-binding domain superfamily/Winged helix DNA-binding domain"/>
    <property type="match status" value="1"/>
</dbReference>
<dbReference type="AlphaFoldDB" id="A0A0R2CQW1"/>
<keyword evidence="3" id="KW-1185">Reference proteome</keyword>
<dbReference type="STRING" id="1423802.FC56_GL001137"/>
<accession>A0A0R2CQW1</accession>
<organism evidence="2 3">
    <name type="scientific">Lentilactobacillus senioris DSM 24302 = JCM 17472</name>
    <dbReference type="NCBI Taxonomy" id="1423802"/>
    <lineage>
        <taxon>Bacteria</taxon>
        <taxon>Bacillati</taxon>
        <taxon>Bacillota</taxon>
        <taxon>Bacilli</taxon>
        <taxon>Lactobacillales</taxon>
        <taxon>Lactobacillaceae</taxon>
        <taxon>Lentilactobacillus</taxon>
    </lineage>
</organism>
<dbReference type="InterPro" id="IPR036388">
    <property type="entry name" value="WH-like_DNA-bd_sf"/>
</dbReference>
<reference evidence="2 3" key="1">
    <citation type="journal article" date="2015" name="Genome Announc.">
        <title>Expanding the biotechnology potential of lactobacilli through comparative genomics of 213 strains and associated genera.</title>
        <authorList>
            <person name="Sun Z."/>
            <person name="Harris H.M."/>
            <person name="McCann A."/>
            <person name="Guo C."/>
            <person name="Argimon S."/>
            <person name="Zhang W."/>
            <person name="Yang X."/>
            <person name="Jeffery I.B."/>
            <person name="Cooney J.C."/>
            <person name="Kagawa T.F."/>
            <person name="Liu W."/>
            <person name="Song Y."/>
            <person name="Salvetti E."/>
            <person name="Wrobel A."/>
            <person name="Rasinkangas P."/>
            <person name="Parkhill J."/>
            <person name="Rea M.C."/>
            <person name="O'Sullivan O."/>
            <person name="Ritari J."/>
            <person name="Douillard F.P."/>
            <person name="Paul Ross R."/>
            <person name="Yang R."/>
            <person name="Briner A.E."/>
            <person name="Felis G.E."/>
            <person name="de Vos W.M."/>
            <person name="Barrangou R."/>
            <person name="Klaenhammer T.R."/>
            <person name="Caufield P.W."/>
            <person name="Cui Y."/>
            <person name="Zhang H."/>
            <person name="O'Toole P.W."/>
        </authorList>
    </citation>
    <scope>NUCLEOTIDE SEQUENCE [LARGE SCALE GENOMIC DNA]</scope>
    <source>
        <strain evidence="2 3">DSM 24302</strain>
    </source>
</reference>
<comment type="caution">
    <text evidence="2">The sequence shown here is derived from an EMBL/GenBank/DDBJ whole genome shotgun (WGS) entry which is preliminary data.</text>
</comment>
<dbReference type="SUPFAM" id="SSF46785">
    <property type="entry name" value="Winged helix' DNA-binding domain"/>
    <property type="match status" value="1"/>
</dbReference>
<protein>
    <recommendedName>
        <fullName evidence="1">Transcription regulator PadR N-terminal domain-containing protein</fullName>
    </recommendedName>
</protein>
<dbReference type="InterPro" id="IPR005149">
    <property type="entry name" value="Tscrpt_reg_PadR_N"/>
</dbReference>